<evidence type="ECO:0000256" key="1">
    <source>
        <dbReference type="SAM" id="MobiDB-lite"/>
    </source>
</evidence>
<dbReference type="AlphaFoldDB" id="A0A182QLE8"/>
<reference evidence="4" key="1">
    <citation type="submission" date="2014-01" db="EMBL/GenBank/DDBJ databases">
        <title>The Genome Sequence of Anopheles farauti FAR1 (V2).</title>
        <authorList>
            <consortium name="The Broad Institute Genomics Platform"/>
            <person name="Neafsey D.E."/>
            <person name="Besansky N."/>
            <person name="Howell P."/>
            <person name="Walton C."/>
            <person name="Young S.K."/>
            <person name="Zeng Q."/>
            <person name="Gargeya S."/>
            <person name="Fitzgerald M."/>
            <person name="Haas B."/>
            <person name="Abouelleil A."/>
            <person name="Allen A.W."/>
            <person name="Alvarado L."/>
            <person name="Arachchi H.M."/>
            <person name="Berlin A.M."/>
            <person name="Chapman S.B."/>
            <person name="Gainer-Dewar J."/>
            <person name="Goldberg J."/>
            <person name="Griggs A."/>
            <person name="Gujja S."/>
            <person name="Hansen M."/>
            <person name="Howarth C."/>
            <person name="Imamovic A."/>
            <person name="Ireland A."/>
            <person name="Larimer J."/>
            <person name="McCowan C."/>
            <person name="Murphy C."/>
            <person name="Pearson M."/>
            <person name="Poon T.W."/>
            <person name="Priest M."/>
            <person name="Roberts A."/>
            <person name="Saif S."/>
            <person name="Shea T."/>
            <person name="Sisk P."/>
            <person name="Sykes S."/>
            <person name="Wortman J."/>
            <person name="Nusbaum C."/>
            <person name="Birren B."/>
        </authorList>
    </citation>
    <scope>NUCLEOTIDE SEQUENCE [LARGE SCALE GENOMIC DNA]</scope>
    <source>
        <strain evidence="4">FAR1</strain>
    </source>
</reference>
<dbReference type="PANTHER" id="PTHR18834:SF2">
    <property type="entry name" value="STEROID RECEPTOR RNA ACTIVATOR 1"/>
    <property type="match status" value="1"/>
</dbReference>
<evidence type="ECO:0000313" key="3">
    <source>
        <dbReference type="EnsemblMetazoa" id="AFAF012551-PA"/>
    </source>
</evidence>
<name>A0A182QLE8_9DIPT</name>
<keyword evidence="4" id="KW-1185">Reference proteome</keyword>
<dbReference type="STRING" id="69004.A0A182QLE8"/>
<accession>A0A182QLE8</accession>
<sequence>MSSENYRSASKSHDPGWNDPPKVTSTSGVAGTVLPKPLLNKRVPFPLQKPPTNPSSPTELAASPGKVPPSSTPTPLPLIPKSIPTGSDGTPVVNIPEAPTELPTQDELLVQIRTVFDEFAQQLEETRRADVQKRVNLIYEQWTERMLPAGLEKHIYDFSTALKEKDDIRANVVHRSIVCDYGSKCALWGPALRQLIFALQKCNEQEVQES</sequence>
<proteinExistence type="predicted"/>
<dbReference type="EnsemblMetazoa" id="AFAF012551-RA">
    <property type="protein sequence ID" value="AFAF012551-PA"/>
    <property type="gene ID" value="AFAF012551"/>
</dbReference>
<evidence type="ECO:0000259" key="2">
    <source>
        <dbReference type="Pfam" id="PF07304"/>
    </source>
</evidence>
<feature type="compositionally biased region" description="Pro residues" evidence="1">
    <location>
        <begin position="66"/>
        <end position="78"/>
    </location>
</feature>
<feature type="domain" description="SRA1/Sec31" evidence="2">
    <location>
        <begin position="68"/>
        <end position="207"/>
    </location>
</feature>
<dbReference type="VEuPathDB" id="VectorBase:AFAF012551"/>
<feature type="region of interest" description="Disordered" evidence="1">
    <location>
        <begin position="1"/>
        <end position="78"/>
    </location>
</feature>
<dbReference type="Pfam" id="PF07304">
    <property type="entry name" value="SRA1"/>
    <property type="match status" value="1"/>
</dbReference>
<dbReference type="GO" id="GO:0006357">
    <property type="term" value="P:regulation of transcription by RNA polymerase II"/>
    <property type="evidence" value="ECO:0007669"/>
    <property type="project" value="InterPro"/>
</dbReference>
<dbReference type="PANTHER" id="PTHR18834">
    <property type="entry name" value="STEROID RECEPTOR RNA ACTIVATOR 1"/>
    <property type="match status" value="1"/>
</dbReference>
<dbReference type="InterPro" id="IPR009917">
    <property type="entry name" value="SRA1/Sec31"/>
</dbReference>
<dbReference type="Gene3D" id="1.20.940.10">
    <property type="entry name" value="Functional domain of the splicing factor Prp18"/>
    <property type="match status" value="1"/>
</dbReference>
<evidence type="ECO:0000313" key="4">
    <source>
        <dbReference type="Proteomes" id="UP000075886"/>
    </source>
</evidence>
<dbReference type="GO" id="GO:0005634">
    <property type="term" value="C:nucleus"/>
    <property type="evidence" value="ECO:0007669"/>
    <property type="project" value="TreeGrafter"/>
</dbReference>
<reference evidence="3" key="2">
    <citation type="submission" date="2020-05" db="UniProtKB">
        <authorList>
            <consortium name="EnsemblMetazoa"/>
        </authorList>
    </citation>
    <scope>IDENTIFICATION</scope>
    <source>
        <strain evidence="3">FAR1</strain>
    </source>
</reference>
<protein>
    <recommendedName>
        <fullName evidence="2">SRA1/Sec31 domain-containing protein</fullName>
    </recommendedName>
</protein>
<dbReference type="EMBL" id="AXCN02002155">
    <property type="status" value="NOT_ANNOTATED_CDS"/>
    <property type="molecule type" value="Genomic_DNA"/>
</dbReference>
<dbReference type="Proteomes" id="UP000075886">
    <property type="component" value="Unassembled WGS sequence"/>
</dbReference>
<organism evidence="3 4">
    <name type="scientific">Anopheles farauti</name>
    <dbReference type="NCBI Taxonomy" id="69004"/>
    <lineage>
        <taxon>Eukaryota</taxon>
        <taxon>Metazoa</taxon>
        <taxon>Ecdysozoa</taxon>
        <taxon>Arthropoda</taxon>
        <taxon>Hexapoda</taxon>
        <taxon>Insecta</taxon>
        <taxon>Pterygota</taxon>
        <taxon>Neoptera</taxon>
        <taxon>Endopterygota</taxon>
        <taxon>Diptera</taxon>
        <taxon>Nematocera</taxon>
        <taxon>Culicoidea</taxon>
        <taxon>Culicidae</taxon>
        <taxon>Anophelinae</taxon>
        <taxon>Anopheles</taxon>
    </lineage>
</organism>
<dbReference type="InterPro" id="IPR040243">
    <property type="entry name" value="Steroid_recept_RNA_1"/>
</dbReference>
<dbReference type="GO" id="GO:0003713">
    <property type="term" value="F:transcription coactivator activity"/>
    <property type="evidence" value="ECO:0007669"/>
    <property type="project" value="InterPro"/>
</dbReference>